<proteinExistence type="predicted"/>
<gene>
    <name evidence="2" type="ORF">ACE1CA_28560</name>
</gene>
<dbReference type="GO" id="GO:0004519">
    <property type="term" value="F:endonuclease activity"/>
    <property type="evidence" value="ECO:0007669"/>
    <property type="project" value="UniProtKB-KW"/>
</dbReference>
<sequence length="203" mass="23713">MIITPVPLTFKQFLDFNDGNELNEYELVAGRLVLMPEPSELHEEILEFLSFMFEVAYRRRKLKYSVRKRNALQINETQSRRPDIAIIERPQFFADAQPRMGIQTRPFMIVEIASFNWSTDLIDKQEEYLVLGVPEYWIIDYRGQIPAKYCQRGKGKKAIVLTLENGEYQRSEYLEGEIIPCQTFPDLKLTLDQILAADAEDVV</sequence>
<dbReference type="RefSeq" id="WP_413280776.1">
    <property type="nucleotide sequence ID" value="NZ_JBHFNT010000250.1"/>
</dbReference>
<evidence type="ECO:0000313" key="2">
    <source>
        <dbReference type="EMBL" id="MFB2838464.1"/>
    </source>
</evidence>
<dbReference type="CDD" id="cd06260">
    <property type="entry name" value="DUF820-like"/>
    <property type="match status" value="1"/>
</dbReference>
<dbReference type="PANTHER" id="PTHR34107:SF2">
    <property type="entry name" value="SLL0888 PROTEIN"/>
    <property type="match status" value="1"/>
</dbReference>
<keyword evidence="3" id="KW-1185">Reference proteome</keyword>
<name>A0ABV4WTM3_9CYAN</name>
<keyword evidence="2" id="KW-0378">Hydrolase</keyword>
<evidence type="ECO:0000259" key="1">
    <source>
        <dbReference type="Pfam" id="PF05685"/>
    </source>
</evidence>
<keyword evidence="2" id="KW-0255">Endonuclease</keyword>
<dbReference type="InterPro" id="IPR008538">
    <property type="entry name" value="Uma2"/>
</dbReference>
<keyword evidence="2" id="KW-0540">Nuclease</keyword>
<feature type="domain" description="Putative restriction endonuclease" evidence="1">
    <location>
        <begin position="11"/>
        <end position="191"/>
    </location>
</feature>
<dbReference type="PANTHER" id="PTHR34107">
    <property type="entry name" value="SLL0198 PROTEIN-RELATED"/>
    <property type="match status" value="1"/>
</dbReference>
<reference evidence="2 3" key="1">
    <citation type="submission" date="2024-09" db="EMBL/GenBank/DDBJ databases">
        <title>Floridaenema gen nov. (Aerosakkonemataceae, Aerosakkonematales ord. nov., Cyanobacteria) from benthic tropical and subtropical fresh waters, with the description of four new species.</title>
        <authorList>
            <person name="Moretto J.A."/>
            <person name="Berthold D.E."/>
            <person name="Lefler F.W."/>
            <person name="Huang I.-S."/>
            <person name="Laughinghouse H. IV."/>
        </authorList>
    </citation>
    <scope>NUCLEOTIDE SEQUENCE [LARGE SCALE GENOMIC DNA]</scope>
    <source>
        <strain evidence="2 3">BLCC-F167</strain>
    </source>
</reference>
<evidence type="ECO:0000313" key="3">
    <source>
        <dbReference type="Proteomes" id="UP001576780"/>
    </source>
</evidence>
<dbReference type="Proteomes" id="UP001576780">
    <property type="component" value="Unassembled WGS sequence"/>
</dbReference>
<dbReference type="EMBL" id="JBHFNT010000250">
    <property type="protein sequence ID" value="MFB2838464.1"/>
    <property type="molecule type" value="Genomic_DNA"/>
</dbReference>
<accession>A0ABV4WTM3</accession>
<dbReference type="SUPFAM" id="SSF52980">
    <property type="entry name" value="Restriction endonuclease-like"/>
    <property type="match status" value="1"/>
</dbReference>
<protein>
    <submittedName>
        <fullName evidence="2">Uma2 family endonuclease</fullName>
    </submittedName>
</protein>
<dbReference type="InterPro" id="IPR011335">
    <property type="entry name" value="Restrct_endonuc-II-like"/>
</dbReference>
<organism evidence="2 3">
    <name type="scientific">Floridaenema evergladense BLCC-F167</name>
    <dbReference type="NCBI Taxonomy" id="3153639"/>
    <lineage>
        <taxon>Bacteria</taxon>
        <taxon>Bacillati</taxon>
        <taxon>Cyanobacteriota</taxon>
        <taxon>Cyanophyceae</taxon>
        <taxon>Oscillatoriophycideae</taxon>
        <taxon>Aerosakkonematales</taxon>
        <taxon>Aerosakkonemataceae</taxon>
        <taxon>Floridanema</taxon>
        <taxon>Floridanema evergladense</taxon>
    </lineage>
</organism>
<dbReference type="Gene3D" id="3.90.1570.10">
    <property type="entry name" value="tt1808, chain A"/>
    <property type="match status" value="1"/>
</dbReference>
<dbReference type="Pfam" id="PF05685">
    <property type="entry name" value="Uma2"/>
    <property type="match status" value="1"/>
</dbReference>
<comment type="caution">
    <text evidence="2">The sequence shown here is derived from an EMBL/GenBank/DDBJ whole genome shotgun (WGS) entry which is preliminary data.</text>
</comment>
<dbReference type="InterPro" id="IPR012296">
    <property type="entry name" value="Nuclease_put_TT1808"/>
</dbReference>